<keyword evidence="1" id="KW-1133">Transmembrane helix</keyword>
<accession>A0A1E3A869</accession>
<organism evidence="2 3">
    <name type="scientific">Eisenbergiella tayi</name>
    <dbReference type="NCBI Taxonomy" id="1432052"/>
    <lineage>
        <taxon>Bacteria</taxon>
        <taxon>Bacillati</taxon>
        <taxon>Bacillota</taxon>
        <taxon>Clostridia</taxon>
        <taxon>Lachnospirales</taxon>
        <taxon>Lachnospiraceae</taxon>
        <taxon>Eisenbergiella</taxon>
    </lineage>
</organism>
<comment type="caution">
    <text evidence="2">The sequence shown here is derived from an EMBL/GenBank/DDBJ whole genome shotgun (WGS) entry which is preliminary data.</text>
</comment>
<keyword evidence="1" id="KW-0472">Membrane</keyword>
<feature type="transmembrane region" description="Helical" evidence="1">
    <location>
        <begin position="20"/>
        <end position="39"/>
    </location>
</feature>
<keyword evidence="1" id="KW-0812">Transmembrane</keyword>
<dbReference type="EMBL" id="MCGI01000007">
    <property type="protein sequence ID" value="ODM04809.1"/>
    <property type="molecule type" value="Genomic_DNA"/>
</dbReference>
<proteinExistence type="predicted"/>
<sequence>MFAEDDFFYEKKPWWKNNRWVIFFAALFIVCILIFLYKLPRPDPVYESQVKPEDCSLCGAGNDYRGVDTIALISTHHWDIANIGVRHFCGGLENWNNRCSLDWTSDDYLTEEELAHKYAPLDINGVLKEEFGEKYACYRNILQFDDNGTTGWVNTSSEHNIVYGVMQLDYLQHAKNEDRAKLCTMLCQECYEKVIAATEVNDCFFLDCSTGEIYPVLDTDWTFNIGDYRFHIQYRSKYYLSFVALYEPDDD</sequence>
<dbReference type="RefSeq" id="WP_069159279.1">
    <property type="nucleotide sequence ID" value="NZ_JBKXXQ010000016.1"/>
</dbReference>
<protein>
    <submittedName>
        <fullName evidence="2">Uncharacterized protein</fullName>
    </submittedName>
</protein>
<name>A0A1E3A869_9FIRM</name>
<dbReference type="Proteomes" id="UP000095003">
    <property type="component" value="Unassembled WGS sequence"/>
</dbReference>
<reference evidence="2 3" key="1">
    <citation type="submission" date="2016-07" db="EMBL/GenBank/DDBJ databases">
        <title>Characterization of isolates of Eisenbergiella tayi derived from blood cultures, using whole genome sequencing.</title>
        <authorList>
            <person name="Burdz T."/>
            <person name="Wiebe D."/>
            <person name="Huynh C."/>
            <person name="Bernard K."/>
        </authorList>
    </citation>
    <scope>NUCLEOTIDE SEQUENCE [LARGE SCALE GENOMIC DNA]</scope>
    <source>
        <strain evidence="2 3">NML 120489</strain>
    </source>
</reference>
<evidence type="ECO:0000256" key="1">
    <source>
        <dbReference type="SAM" id="Phobius"/>
    </source>
</evidence>
<evidence type="ECO:0000313" key="3">
    <source>
        <dbReference type="Proteomes" id="UP000095003"/>
    </source>
</evidence>
<gene>
    <name evidence="2" type="ORF">BEH84_05872</name>
</gene>
<dbReference type="PATRIC" id="fig|1432052.3.peg.6489"/>
<dbReference type="AlphaFoldDB" id="A0A1E3A869"/>
<evidence type="ECO:0000313" key="2">
    <source>
        <dbReference type="EMBL" id="ODM04809.1"/>
    </source>
</evidence>